<evidence type="ECO:0000256" key="3">
    <source>
        <dbReference type="ARBA" id="ARBA00013007"/>
    </source>
</evidence>
<feature type="domain" description="Aspartate/ornithine carbamoyltransferase carbamoyl-P binding" evidence="9">
    <location>
        <begin position="9"/>
        <end position="149"/>
    </location>
</feature>
<evidence type="ECO:0000313" key="10">
    <source>
        <dbReference type="EMBL" id="KFB07501.1"/>
    </source>
</evidence>
<dbReference type="Proteomes" id="UP000028523">
    <property type="component" value="Unassembled WGS sequence"/>
</dbReference>
<feature type="domain" description="Aspartate/ornithine carbamoyltransferase Asp/Orn-binding" evidence="8">
    <location>
        <begin position="155"/>
        <end position="336"/>
    </location>
</feature>
<evidence type="ECO:0000259" key="8">
    <source>
        <dbReference type="Pfam" id="PF00185"/>
    </source>
</evidence>
<dbReference type="NCBIfam" id="TIGR00658">
    <property type="entry name" value="orni_carb_tr"/>
    <property type="match status" value="1"/>
</dbReference>
<dbReference type="SUPFAM" id="SSF53671">
    <property type="entry name" value="Aspartate/ornithine carbamoyltransferase"/>
    <property type="match status" value="1"/>
</dbReference>
<comment type="function">
    <text evidence="1">Reversibly catalyzes the transfer of the carbamoyl group from carbamoyl phosphate (CP) to the N(epsilon) atom of ornithine (ORN) to produce L-citrulline.</text>
</comment>
<comment type="caution">
    <text evidence="10">The sequence shown here is derived from an EMBL/GenBank/DDBJ whole genome shotgun (WGS) entry which is preliminary data.</text>
</comment>
<evidence type="ECO:0000256" key="2">
    <source>
        <dbReference type="ARBA" id="ARBA00007805"/>
    </source>
</evidence>
<dbReference type="AlphaFoldDB" id="A0A084U3G5"/>
<dbReference type="GeneID" id="96867213"/>
<keyword evidence="11" id="KW-1185">Reference proteome</keyword>
<dbReference type="InterPro" id="IPR006131">
    <property type="entry name" value="Asp_carbamoyltransf_Asp/Orn-bd"/>
</dbReference>
<dbReference type="Gene3D" id="3.40.50.1370">
    <property type="entry name" value="Aspartate/ornithine carbamoyltransferase"/>
    <property type="match status" value="2"/>
</dbReference>
<dbReference type="EC" id="2.1.3.3" evidence="3 6"/>
<reference evidence="10 11" key="1">
    <citation type="journal article" date="2014" name="PLoS ONE">
        <title>Reduction of Hydrogen Peroxide Accumulation and Toxicity by a Catalase from Mycoplasma iowae.</title>
        <authorList>
            <person name="Pritchard R.E."/>
            <person name="Prassinos A.J."/>
            <person name="Osborne J.D."/>
            <person name="Raviv Z."/>
            <person name="Balish M.F."/>
        </authorList>
    </citation>
    <scope>NUCLEOTIDE SEQUENCE [LARGE SCALE GENOMIC DNA]</scope>
    <source>
        <strain evidence="10 11">DK-CPA</strain>
    </source>
</reference>
<dbReference type="GO" id="GO:0016597">
    <property type="term" value="F:amino acid binding"/>
    <property type="evidence" value="ECO:0007669"/>
    <property type="project" value="InterPro"/>
</dbReference>
<evidence type="ECO:0000313" key="11">
    <source>
        <dbReference type="Proteomes" id="UP000028523"/>
    </source>
</evidence>
<dbReference type="GO" id="GO:0042450">
    <property type="term" value="P:L-arginine biosynthetic process via ornithine"/>
    <property type="evidence" value="ECO:0007669"/>
    <property type="project" value="UniProtKB-UniRule"/>
</dbReference>
<organism evidence="10 11">
    <name type="scientific">Malacoplasma iowae DK-CPA</name>
    <dbReference type="NCBI Taxonomy" id="1394179"/>
    <lineage>
        <taxon>Bacteria</taxon>
        <taxon>Bacillati</taxon>
        <taxon>Mycoplasmatota</taxon>
        <taxon>Mycoplasmoidales</taxon>
        <taxon>Mycoplasmoidaceae</taxon>
        <taxon>Malacoplasma</taxon>
    </lineage>
</organism>
<dbReference type="InterPro" id="IPR006130">
    <property type="entry name" value="Asp/Orn_carbamoylTrfase"/>
</dbReference>
<evidence type="ECO:0000259" key="9">
    <source>
        <dbReference type="Pfam" id="PF02729"/>
    </source>
</evidence>
<sequence>MAWNIKTPRHFDTLMNFTTEEILHLVDQSIKVKENEKNGIRPQNLVGKTVVGIFEKNSTRTANATFKAANYLGMQYFYNGPTGSNMGSKESVADTANVFTEMYDIALFRTFGQEKIDEYAKNSRIPLINGLSDQEHPTQTIADLQTIKEAFGSFKGLKVVFAGDYKNNMGHSWMFACAFTGMDLVMYGPRNYELQLNPKILKFCKELWAKNGGSITFTEDKAVAARGANVIATDVWVSLGESFDLWEKRLAEMHSFQVDKAMMEMAAPNVKFMHCLPAFHDINTEYGKKVAELYGNKYPAVAGGAIEVTDEVFQNEKWNLSFVEAGNRWTSIAAIIQELLK</sequence>
<gene>
    <name evidence="10" type="primary">argF</name>
    <name evidence="10" type="ORF">P271_341</name>
</gene>
<dbReference type="PROSITE" id="PS00097">
    <property type="entry name" value="CARBAMOYLTRANSFERASE"/>
    <property type="match status" value="1"/>
</dbReference>
<dbReference type="GO" id="GO:0004585">
    <property type="term" value="F:ornithine carbamoyltransferase activity"/>
    <property type="evidence" value="ECO:0007669"/>
    <property type="project" value="UniProtKB-UniRule"/>
</dbReference>
<keyword evidence="4 7" id="KW-0808">Transferase</keyword>
<proteinExistence type="inferred from homology"/>
<dbReference type="InterPro" id="IPR002292">
    <property type="entry name" value="Orn/put_carbamltrans"/>
</dbReference>
<dbReference type="InterPro" id="IPR006132">
    <property type="entry name" value="Asp/Orn_carbamoyltranf_P-bd"/>
</dbReference>
<dbReference type="GO" id="GO:0019240">
    <property type="term" value="P:citrulline biosynthetic process"/>
    <property type="evidence" value="ECO:0007669"/>
    <property type="project" value="TreeGrafter"/>
</dbReference>
<dbReference type="InterPro" id="IPR036901">
    <property type="entry name" value="Asp/Orn_carbamoylTrfase_sf"/>
</dbReference>
<dbReference type="Pfam" id="PF02729">
    <property type="entry name" value="OTCace_N"/>
    <property type="match status" value="1"/>
</dbReference>
<dbReference type="PANTHER" id="PTHR45753">
    <property type="entry name" value="ORNITHINE CARBAMOYLTRANSFERASE, MITOCHONDRIAL"/>
    <property type="match status" value="1"/>
</dbReference>
<dbReference type="PANTHER" id="PTHR45753:SF2">
    <property type="entry name" value="ORNITHINE CARBAMOYLTRANSFERASE"/>
    <property type="match status" value="1"/>
</dbReference>
<dbReference type="FunFam" id="3.40.50.1370:FF:000008">
    <property type="entry name" value="Ornithine carbamoyltransferase"/>
    <property type="match status" value="1"/>
</dbReference>
<dbReference type="PRINTS" id="PR00100">
    <property type="entry name" value="AOTCASE"/>
</dbReference>
<name>A0A084U3G5_MALIO</name>
<comment type="similarity">
    <text evidence="2">Belongs to the aspartate/ornithine carbamoyltransferase superfamily. OTCase family.</text>
</comment>
<accession>A0A084U3G5</accession>
<evidence type="ECO:0000256" key="6">
    <source>
        <dbReference type="NCBIfam" id="TIGR00658"/>
    </source>
</evidence>
<dbReference type="PRINTS" id="PR00102">
    <property type="entry name" value="OTCASE"/>
</dbReference>
<dbReference type="RefSeq" id="WP_004024609.1">
    <property type="nucleotide sequence ID" value="NZ_AWQU01000080.1"/>
</dbReference>
<protein>
    <recommendedName>
        <fullName evidence="3 6">Ornithine carbamoyltransferase</fullName>
        <ecNumber evidence="3 6">2.1.3.3</ecNumber>
    </recommendedName>
</protein>
<evidence type="ECO:0000256" key="7">
    <source>
        <dbReference type="RuleBase" id="RU003634"/>
    </source>
</evidence>
<dbReference type="Pfam" id="PF00185">
    <property type="entry name" value="OTCace"/>
    <property type="match status" value="1"/>
</dbReference>
<dbReference type="EMBL" id="AWQU01000080">
    <property type="protein sequence ID" value="KFB07501.1"/>
    <property type="molecule type" value="Genomic_DNA"/>
</dbReference>
<evidence type="ECO:0000256" key="5">
    <source>
        <dbReference type="ARBA" id="ARBA00048772"/>
    </source>
</evidence>
<evidence type="ECO:0000256" key="4">
    <source>
        <dbReference type="ARBA" id="ARBA00022679"/>
    </source>
</evidence>
<evidence type="ECO:0000256" key="1">
    <source>
        <dbReference type="ARBA" id="ARBA00003822"/>
    </source>
</evidence>
<comment type="catalytic activity">
    <reaction evidence="5">
        <text>carbamoyl phosphate + L-ornithine = L-citrulline + phosphate + H(+)</text>
        <dbReference type="Rhea" id="RHEA:19513"/>
        <dbReference type="ChEBI" id="CHEBI:15378"/>
        <dbReference type="ChEBI" id="CHEBI:43474"/>
        <dbReference type="ChEBI" id="CHEBI:46911"/>
        <dbReference type="ChEBI" id="CHEBI:57743"/>
        <dbReference type="ChEBI" id="CHEBI:58228"/>
        <dbReference type="EC" id="2.1.3.3"/>
    </reaction>
</comment>